<protein>
    <submittedName>
        <fullName evidence="2">Uncharacterized protein</fullName>
    </submittedName>
</protein>
<dbReference type="OrthoDB" id="2974043at2759"/>
<evidence type="ECO:0000256" key="1">
    <source>
        <dbReference type="SAM" id="MobiDB-lite"/>
    </source>
</evidence>
<organism evidence="2 3">
    <name type="scientific">Piloderma croceum (strain F 1598)</name>
    <dbReference type="NCBI Taxonomy" id="765440"/>
    <lineage>
        <taxon>Eukaryota</taxon>
        <taxon>Fungi</taxon>
        <taxon>Dikarya</taxon>
        <taxon>Basidiomycota</taxon>
        <taxon>Agaricomycotina</taxon>
        <taxon>Agaricomycetes</taxon>
        <taxon>Agaricomycetidae</taxon>
        <taxon>Atheliales</taxon>
        <taxon>Atheliaceae</taxon>
        <taxon>Piloderma</taxon>
    </lineage>
</organism>
<sequence>MRSLEEQLSLLSHPARTPPSPMSQLSQRFIGTSIYNTPNYPRYTERTPPQPNTTPNNLSTYVPPHRRETPPCPTTPPRQLLTPAASNNLFTDNPTTPRQNNMLSQLQQAHSTPTPQHRREDRAQPLAFLAQQGSRTYPDDENGHQTYERDMTAWENTYGAETPMSYNCADLPLTPGTVALGSQECYGCGLVGHTAFSLTCQLSEDARNDTRRRRERSWRSYINKILYPPGSRTPIQRMGLQQTPNIPLLQTEEELTYDPRLYDIESVIFLDEVQGNGMESRE</sequence>
<feature type="region of interest" description="Disordered" evidence="1">
    <location>
        <begin position="1"/>
        <end position="25"/>
    </location>
</feature>
<dbReference type="EMBL" id="KN833028">
    <property type="protein sequence ID" value="KIM77062.1"/>
    <property type="molecule type" value="Genomic_DNA"/>
</dbReference>
<dbReference type="Proteomes" id="UP000054166">
    <property type="component" value="Unassembled WGS sequence"/>
</dbReference>
<dbReference type="AlphaFoldDB" id="A0A0C3BI81"/>
<dbReference type="HOGENOM" id="CLU_987358_0_0_1"/>
<feature type="compositionally biased region" description="Polar residues" evidence="1">
    <location>
        <begin position="84"/>
        <end position="100"/>
    </location>
</feature>
<evidence type="ECO:0000313" key="3">
    <source>
        <dbReference type="Proteomes" id="UP000054166"/>
    </source>
</evidence>
<name>A0A0C3BI81_PILCF</name>
<reference evidence="3" key="2">
    <citation type="submission" date="2015-01" db="EMBL/GenBank/DDBJ databases">
        <title>Evolutionary Origins and Diversification of the Mycorrhizal Mutualists.</title>
        <authorList>
            <consortium name="DOE Joint Genome Institute"/>
            <consortium name="Mycorrhizal Genomics Consortium"/>
            <person name="Kohler A."/>
            <person name="Kuo A."/>
            <person name="Nagy L.G."/>
            <person name="Floudas D."/>
            <person name="Copeland A."/>
            <person name="Barry K.W."/>
            <person name="Cichocki N."/>
            <person name="Veneault-Fourrey C."/>
            <person name="LaButti K."/>
            <person name="Lindquist E.A."/>
            <person name="Lipzen A."/>
            <person name="Lundell T."/>
            <person name="Morin E."/>
            <person name="Murat C."/>
            <person name="Riley R."/>
            <person name="Ohm R."/>
            <person name="Sun H."/>
            <person name="Tunlid A."/>
            <person name="Henrissat B."/>
            <person name="Grigoriev I.V."/>
            <person name="Hibbett D.S."/>
            <person name="Martin F."/>
        </authorList>
    </citation>
    <scope>NUCLEOTIDE SEQUENCE [LARGE SCALE GENOMIC DNA]</scope>
    <source>
        <strain evidence="3">F 1598</strain>
    </source>
</reference>
<dbReference type="InParanoid" id="A0A0C3BI81"/>
<gene>
    <name evidence="2" type="ORF">PILCRDRAFT_12248</name>
</gene>
<keyword evidence="3" id="KW-1185">Reference proteome</keyword>
<feature type="region of interest" description="Disordered" evidence="1">
    <location>
        <begin position="37"/>
        <end position="100"/>
    </location>
</feature>
<reference evidence="2 3" key="1">
    <citation type="submission" date="2014-04" db="EMBL/GenBank/DDBJ databases">
        <authorList>
            <consortium name="DOE Joint Genome Institute"/>
            <person name="Kuo A."/>
            <person name="Tarkka M."/>
            <person name="Buscot F."/>
            <person name="Kohler A."/>
            <person name="Nagy L.G."/>
            <person name="Floudas D."/>
            <person name="Copeland A."/>
            <person name="Barry K.W."/>
            <person name="Cichocki N."/>
            <person name="Veneault-Fourrey C."/>
            <person name="LaButti K."/>
            <person name="Lindquist E.A."/>
            <person name="Lipzen A."/>
            <person name="Lundell T."/>
            <person name="Morin E."/>
            <person name="Murat C."/>
            <person name="Sun H."/>
            <person name="Tunlid A."/>
            <person name="Henrissat B."/>
            <person name="Grigoriev I.V."/>
            <person name="Hibbett D.S."/>
            <person name="Martin F."/>
            <person name="Nordberg H.P."/>
            <person name="Cantor M.N."/>
            <person name="Hua S.X."/>
        </authorList>
    </citation>
    <scope>NUCLEOTIDE SEQUENCE [LARGE SCALE GENOMIC DNA]</scope>
    <source>
        <strain evidence="2 3">F 1598</strain>
    </source>
</reference>
<evidence type="ECO:0000313" key="2">
    <source>
        <dbReference type="EMBL" id="KIM77062.1"/>
    </source>
</evidence>
<proteinExistence type="predicted"/>
<accession>A0A0C3BI81</accession>